<dbReference type="InterPro" id="IPR041698">
    <property type="entry name" value="Methyltransf_25"/>
</dbReference>
<dbReference type="Gene3D" id="3.40.50.150">
    <property type="entry name" value="Vaccinia Virus protein VP39"/>
    <property type="match status" value="1"/>
</dbReference>
<evidence type="ECO:0000259" key="1">
    <source>
        <dbReference type="Pfam" id="PF13649"/>
    </source>
</evidence>
<organism evidence="2 3">
    <name type="scientific">Parachlamydia acanthamoebae</name>
    <dbReference type="NCBI Taxonomy" id="83552"/>
    <lineage>
        <taxon>Bacteria</taxon>
        <taxon>Pseudomonadati</taxon>
        <taxon>Chlamydiota</taxon>
        <taxon>Chlamydiia</taxon>
        <taxon>Parachlamydiales</taxon>
        <taxon>Parachlamydiaceae</taxon>
        <taxon>Parachlamydia</taxon>
    </lineage>
</organism>
<comment type="caution">
    <text evidence="2">The sequence shown here is derived from an EMBL/GenBank/DDBJ whole genome shotgun (WGS) entry which is preliminary data.</text>
</comment>
<dbReference type="SUPFAM" id="SSF53335">
    <property type="entry name" value="S-adenosyl-L-methionine-dependent methyltransferases"/>
    <property type="match status" value="1"/>
</dbReference>
<dbReference type="EMBL" id="JSAM01000074">
    <property type="protein sequence ID" value="KIA77543.1"/>
    <property type="molecule type" value="Genomic_DNA"/>
</dbReference>
<gene>
    <name evidence="2" type="ORF">DB43_GE00240</name>
</gene>
<dbReference type="Pfam" id="PF13649">
    <property type="entry name" value="Methyltransf_25"/>
    <property type="match status" value="1"/>
</dbReference>
<evidence type="ECO:0000313" key="2">
    <source>
        <dbReference type="EMBL" id="KIA77543.1"/>
    </source>
</evidence>
<reference evidence="2 3" key="1">
    <citation type="journal article" date="2014" name="Mol. Biol. Evol.">
        <title>Massive expansion of Ubiquitination-related gene families within the Chlamydiae.</title>
        <authorList>
            <person name="Domman D."/>
            <person name="Collingro A."/>
            <person name="Lagkouvardos I."/>
            <person name="Gehre L."/>
            <person name="Weinmaier T."/>
            <person name="Rattei T."/>
            <person name="Subtil A."/>
            <person name="Horn M."/>
        </authorList>
    </citation>
    <scope>NUCLEOTIDE SEQUENCE [LARGE SCALE GENOMIC DNA]</scope>
    <source>
        <strain evidence="2 3">OEW1</strain>
    </source>
</reference>
<protein>
    <recommendedName>
        <fullName evidence="1">Methyltransferase domain-containing protein</fullName>
    </recommendedName>
</protein>
<accession>A0A0C1EBX8</accession>
<feature type="domain" description="Methyltransferase" evidence="1">
    <location>
        <begin position="71"/>
        <end position="111"/>
    </location>
</feature>
<dbReference type="CDD" id="cd02440">
    <property type="entry name" value="AdoMet_MTases"/>
    <property type="match status" value="1"/>
</dbReference>
<dbReference type="InterPro" id="IPR029063">
    <property type="entry name" value="SAM-dependent_MTases_sf"/>
</dbReference>
<sequence>MNFANFIHFLKCKNRNFNVIFLINNRRDGMNKQSESYRELCTEFYVLDNPHAPLDALRYYLACAAEANGSILEPMCGAGRFLIPLIEEGYDVTGFDNSPHMLEVCRNKCFEKKSIHN</sequence>
<dbReference type="Proteomes" id="UP000031307">
    <property type="component" value="Unassembled WGS sequence"/>
</dbReference>
<dbReference type="PATRIC" id="fig|83552.4.peg.1293"/>
<evidence type="ECO:0000313" key="3">
    <source>
        <dbReference type="Proteomes" id="UP000031307"/>
    </source>
</evidence>
<proteinExistence type="predicted"/>
<dbReference type="AlphaFoldDB" id="A0A0C1EBX8"/>
<name>A0A0C1EBX8_9BACT</name>